<dbReference type="Proteomes" id="UP000198373">
    <property type="component" value="Unassembled WGS sequence"/>
</dbReference>
<dbReference type="InterPro" id="IPR053852">
    <property type="entry name" value="DUF6910"/>
</dbReference>
<keyword evidence="2" id="KW-1185">Reference proteome</keyword>
<gene>
    <name evidence="1" type="ORF">SAMN06893096_103306</name>
</gene>
<sequence length="329" mass="33478">MIPLSRARAARPAGPRVRGHSGRVLISVAGVRALRFDDGTPVTAASAVAPLGDGWLVAQDDSTVAAWLRGGSVAALRLLPPVEGLDRFSEQAGTKRLKPDLEVACPAEVDGEPAVLLLGSGATDRRTRGVLVRLDGGVPVVRAGELAPLYAQVAGVLEVAADQLNLEGASRHGGTVRWFNRGNLAAGVRPGSVDVPLAALVDAVLGRADAAAVPVARPRVYDLGEVAGVGLAVTDAIALPDGRLLLSAAAEDTPNAVDDGPVVASALALVDGDEVLAVGRVPEVEGRVAKVEGLALRGVADGVVHLLAVVDDDDATRPATALELHVELG</sequence>
<organism evidence="1 2">
    <name type="scientific">Geodermatophilus pulveris</name>
    <dbReference type="NCBI Taxonomy" id="1564159"/>
    <lineage>
        <taxon>Bacteria</taxon>
        <taxon>Bacillati</taxon>
        <taxon>Actinomycetota</taxon>
        <taxon>Actinomycetes</taxon>
        <taxon>Geodermatophilales</taxon>
        <taxon>Geodermatophilaceae</taxon>
        <taxon>Geodermatophilus</taxon>
    </lineage>
</organism>
<accession>A0A239DP06</accession>
<proteinExistence type="predicted"/>
<dbReference type="AlphaFoldDB" id="A0A239DP06"/>
<evidence type="ECO:0000313" key="1">
    <source>
        <dbReference type="EMBL" id="SNS34375.1"/>
    </source>
</evidence>
<name>A0A239DP06_9ACTN</name>
<protein>
    <submittedName>
        <fullName evidence="1">Uncharacterized protein</fullName>
    </submittedName>
</protein>
<dbReference type="Pfam" id="PF21851">
    <property type="entry name" value="DUF6910"/>
    <property type="match status" value="1"/>
</dbReference>
<evidence type="ECO:0000313" key="2">
    <source>
        <dbReference type="Proteomes" id="UP000198373"/>
    </source>
</evidence>
<reference evidence="2" key="1">
    <citation type="submission" date="2017-06" db="EMBL/GenBank/DDBJ databases">
        <authorList>
            <person name="Varghese N."/>
            <person name="Submissions S."/>
        </authorList>
    </citation>
    <scope>NUCLEOTIDE SEQUENCE [LARGE SCALE GENOMIC DNA]</scope>
    <source>
        <strain evidence="2">DSM 46839</strain>
    </source>
</reference>
<dbReference type="EMBL" id="FZOO01000003">
    <property type="protein sequence ID" value="SNS34375.1"/>
    <property type="molecule type" value="Genomic_DNA"/>
</dbReference>